<gene>
    <name evidence="1" type="ORF">ERS686654_01569</name>
</gene>
<dbReference type="RefSeq" id="WP_059426051.1">
    <property type="nucleotide sequence ID" value="NZ_FAUT01000001.1"/>
</dbReference>
<dbReference type="InterPro" id="IPR015943">
    <property type="entry name" value="WD40/YVTN_repeat-like_dom_sf"/>
</dbReference>
<dbReference type="GeneID" id="29474336"/>
<sequence length="289" mass="32670">MCKYVLIFFLFTQFIFGKCELLQKASNDILSVDCSQNLIAYNDGKTLYIKEANSAKNLFDLKAGSDEISVVKIYDQNVIVGFDSGFAIQTNIKGFQETLLDPLKTGVFERVTSINLIKDKLIFTLGNSHIIIYDTINKIYKKADISLNSKIIATKFINGSLFIACYDRNLYKFDLATLKQSHILKASNLITSIEELHQKPLIGLINGKLIYEQKIYDVTQNQISALKVKDKNIYVGDSRSNLYIYDSDLNLKNKTKIGNDTIFGIFIENSGIVVLWNVTIFACDFNGIK</sequence>
<keyword evidence="2" id="KW-1185">Reference proteome</keyword>
<organism evidence="1 2">
    <name type="scientific">Campylobacter hyointestinalis subsp. hyointestinalis</name>
    <dbReference type="NCBI Taxonomy" id="91352"/>
    <lineage>
        <taxon>Bacteria</taxon>
        <taxon>Pseudomonadati</taxon>
        <taxon>Campylobacterota</taxon>
        <taxon>Epsilonproteobacteria</taxon>
        <taxon>Campylobacterales</taxon>
        <taxon>Campylobacteraceae</taxon>
        <taxon>Campylobacter</taxon>
    </lineage>
</organism>
<dbReference type="Proteomes" id="UP000052237">
    <property type="component" value="Unassembled WGS sequence"/>
</dbReference>
<accession>A0A0S4SG92</accession>
<dbReference type="SUPFAM" id="SSF50978">
    <property type="entry name" value="WD40 repeat-like"/>
    <property type="match status" value="1"/>
</dbReference>
<dbReference type="InterPro" id="IPR036322">
    <property type="entry name" value="WD40_repeat_dom_sf"/>
</dbReference>
<evidence type="ECO:0000313" key="1">
    <source>
        <dbReference type="EMBL" id="CUU84839.1"/>
    </source>
</evidence>
<dbReference type="EMBL" id="FAVB01000003">
    <property type="protein sequence ID" value="CUU84839.1"/>
    <property type="molecule type" value="Genomic_DNA"/>
</dbReference>
<protein>
    <submittedName>
        <fullName evidence="1">Uncharacterized protein</fullName>
    </submittedName>
</protein>
<dbReference type="AlphaFoldDB" id="A0A0S4SG92"/>
<proteinExistence type="predicted"/>
<dbReference type="Gene3D" id="2.130.10.10">
    <property type="entry name" value="YVTN repeat-like/Quinoprotein amine dehydrogenase"/>
    <property type="match status" value="1"/>
</dbReference>
<reference evidence="1 2" key="1">
    <citation type="submission" date="2015-11" db="EMBL/GenBank/DDBJ databases">
        <authorList>
            <consortium name="Pathogen Informatics"/>
        </authorList>
    </citation>
    <scope>NUCLEOTIDE SEQUENCE [LARGE SCALE GENOMIC DNA]</scope>
    <source>
        <strain evidence="1 2">006A-0059</strain>
    </source>
</reference>
<evidence type="ECO:0000313" key="2">
    <source>
        <dbReference type="Proteomes" id="UP000052237"/>
    </source>
</evidence>
<name>A0A0S4SG92_CAMHY</name>
<comment type="caution">
    <text evidence="1">The sequence shown here is derived from an EMBL/GenBank/DDBJ whole genome shotgun (WGS) entry which is preliminary data.</text>
</comment>